<dbReference type="Gene3D" id="3.40.50.620">
    <property type="entry name" value="HUPs"/>
    <property type="match status" value="1"/>
</dbReference>
<dbReference type="InterPro" id="IPR015422">
    <property type="entry name" value="PyrdxlP-dep_Trfase_small"/>
</dbReference>
<dbReference type="InterPro" id="IPR014729">
    <property type="entry name" value="Rossmann-like_a/b/a_fold"/>
</dbReference>
<dbReference type="Gene3D" id="3.40.640.10">
    <property type="entry name" value="Type I PLP-dependent aspartate aminotransferase-like (Major domain)"/>
    <property type="match status" value="1"/>
</dbReference>
<feature type="domain" description="Thioredoxin" evidence="2">
    <location>
        <begin position="980"/>
        <end position="1052"/>
    </location>
</feature>
<reference evidence="6" key="1">
    <citation type="journal article" date="2023" name="Commun. Biol.">
        <title>Genome analysis of Parmales, the sister group of diatoms, reveals the evolutionary specialization of diatoms from phago-mixotrophs to photoautotrophs.</title>
        <authorList>
            <person name="Ban H."/>
            <person name="Sato S."/>
            <person name="Yoshikawa S."/>
            <person name="Yamada K."/>
            <person name="Nakamura Y."/>
            <person name="Ichinomiya M."/>
            <person name="Sato N."/>
            <person name="Blanc-Mathieu R."/>
            <person name="Endo H."/>
            <person name="Kuwata A."/>
            <person name="Ogata H."/>
        </authorList>
    </citation>
    <scope>NUCLEOTIDE SEQUENCE [LARGE SCALE GENOMIC DNA]</scope>
</reference>
<evidence type="ECO:0000313" key="5">
    <source>
        <dbReference type="EMBL" id="GMH72587.1"/>
    </source>
</evidence>
<dbReference type="EMBL" id="BLQM01000177">
    <property type="protein sequence ID" value="GMH72587.1"/>
    <property type="molecule type" value="Genomic_DNA"/>
</dbReference>
<dbReference type="SUPFAM" id="SSF52402">
    <property type="entry name" value="Adenine nucleotide alpha hydrolases-like"/>
    <property type="match status" value="1"/>
</dbReference>
<dbReference type="Pfam" id="PF00266">
    <property type="entry name" value="Aminotran_5"/>
    <property type="match status" value="1"/>
</dbReference>
<dbReference type="CDD" id="cd24138">
    <property type="entry name" value="TtcA-like"/>
    <property type="match status" value="1"/>
</dbReference>
<dbReference type="InterPro" id="IPR000192">
    <property type="entry name" value="Aminotrans_V_dom"/>
</dbReference>
<dbReference type="Pfam" id="PF01171">
    <property type="entry name" value="ATP_bind_3"/>
    <property type="match status" value="1"/>
</dbReference>
<sequence>MTPEQINNAEIIRDTTTTPFGQRPSVYSDHAASSRPLNFIEDYISNTVLPVYGNTHTKTSQNGQQTSDFVEEARLIIRNALRLSKDDRVLFCGSGTTAAVNQLVSMLGPALADAVIFVGPYEHHSNLIPWRESGAKIVTIPENKITAGPDLQVLEHHLKSTPTSTLKIGAFNATSNVTGAFTSTAPLTSLLHSHSALSFFDYAAASPSAHELKMSEKDALYFSPHKIPGGPQSTGILIVKKHIVRWRGKDASRERKGRGQTSTPGGGTVFYVTPEKHMYLKCDEEREQGGTPNIIGAIRAGLAIQLHQKIGYDTIRKLDTEIVENFISNLAHHPNLIIHGHKTRAPNFSLSFPQKETQTHLMLHHNFAAALLADLFGIQARSGCMCAGPYSQALLGISPSLADTILEHLSAKDDTELLRPGYLRISLSYYTPPSTVDYIVKAVSFISTHGYKLLPQYTCDAATGDWHHINDKKEKQRKWLTGIDYNKVNNSNASLPIPLPEQFASALSEARALVEVAEREMSRNTPVAAAEILPPGAAGLRWFLLPSEAATIMRGGNITKASPFTPPVPEFQKTSISPPPTPTLTPPPTHSTPSTPLTAWATPPKQLLNKVTKAVLQHGMLRPGDKVMLGLSGGKDSLALLHTLKSLQQRTPFKWDLAACTVDPQASGFDPSPLKPYLASLGIPYFYETAPIMNMAESSMNKGANRNSICSYCSRMKRIVLYGTMRRESYNVLAMAQHLDDQAESFVMSALHNGALRAMKAHYIVDAGDLRVIRPLVYVREKEAEAFAEERRLPIVTENCPACFEAPKERFRVKSLLAVQEALFPDLYKTLLKTLAPLMEPQVEDFLRLRRECYGKASGETVIPPPLALQTPEIPPVILGKKKRNAFKTWSDSLKLGASISGGRGCSLEGTVKVSSSSLGELREWFGVSLSEEEVTRRLGGEKGAVEVDEVEVEEKKEKEVVNIVVDFIGDVLSFLKHVSVGLHVVWFSAPWCKPCNSMSGLVDKLATEVSVLKVNVDENVAVGDFTKVVALPSFSIYIDGKLTKSFGGLAKSDFGSLVEAVAEYKN</sequence>
<dbReference type="PANTHER" id="PTHR43686:SF1">
    <property type="entry name" value="AMINOTRAN_5 DOMAIN-CONTAINING PROTEIN"/>
    <property type="match status" value="1"/>
</dbReference>
<feature type="domain" description="tRNA(Ile)-lysidine/2-thiocytidine synthase N-terminal" evidence="4">
    <location>
        <begin position="626"/>
        <end position="797"/>
    </location>
</feature>
<evidence type="ECO:0000259" key="2">
    <source>
        <dbReference type="Pfam" id="PF00085"/>
    </source>
</evidence>
<comment type="caution">
    <text evidence="5">The sequence shown here is derived from an EMBL/GenBank/DDBJ whole genome shotgun (WGS) entry which is preliminary data.</text>
</comment>
<organism evidence="5 6">
    <name type="scientific">Triparma laevis f. inornata</name>
    <dbReference type="NCBI Taxonomy" id="1714386"/>
    <lineage>
        <taxon>Eukaryota</taxon>
        <taxon>Sar</taxon>
        <taxon>Stramenopiles</taxon>
        <taxon>Ochrophyta</taxon>
        <taxon>Bolidophyceae</taxon>
        <taxon>Parmales</taxon>
        <taxon>Triparmaceae</taxon>
        <taxon>Triparma</taxon>
    </lineage>
</organism>
<evidence type="ECO:0000259" key="4">
    <source>
        <dbReference type="Pfam" id="PF01171"/>
    </source>
</evidence>
<dbReference type="PANTHER" id="PTHR43686">
    <property type="entry name" value="SULFURTRANSFERASE-RELATED"/>
    <property type="match status" value="1"/>
</dbReference>
<dbReference type="SUPFAM" id="SSF53383">
    <property type="entry name" value="PLP-dependent transferases"/>
    <property type="match status" value="1"/>
</dbReference>
<dbReference type="InterPro" id="IPR015424">
    <property type="entry name" value="PyrdxlP-dep_Trfase"/>
</dbReference>
<protein>
    <submittedName>
        <fullName evidence="5">Uncharacterized protein</fullName>
    </submittedName>
</protein>
<evidence type="ECO:0000256" key="1">
    <source>
        <dbReference type="SAM" id="MobiDB-lite"/>
    </source>
</evidence>
<proteinExistence type="predicted"/>
<dbReference type="CDD" id="cd02947">
    <property type="entry name" value="TRX_family"/>
    <property type="match status" value="1"/>
</dbReference>
<dbReference type="Pfam" id="PF00085">
    <property type="entry name" value="Thioredoxin"/>
    <property type="match status" value="1"/>
</dbReference>
<dbReference type="InterPro" id="IPR015421">
    <property type="entry name" value="PyrdxlP-dep_Trfase_major"/>
</dbReference>
<dbReference type="Proteomes" id="UP001162640">
    <property type="component" value="Unassembled WGS sequence"/>
</dbReference>
<feature type="compositionally biased region" description="Pro residues" evidence="1">
    <location>
        <begin position="577"/>
        <end position="590"/>
    </location>
</feature>
<dbReference type="AlphaFoldDB" id="A0A9W7EB80"/>
<dbReference type="SUPFAM" id="SSF52833">
    <property type="entry name" value="Thioredoxin-like"/>
    <property type="match status" value="1"/>
</dbReference>
<dbReference type="InterPro" id="IPR013766">
    <property type="entry name" value="Thioredoxin_domain"/>
</dbReference>
<dbReference type="Gene3D" id="3.90.1150.10">
    <property type="entry name" value="Aspartate Aminotransferase, domain 1"/>
    <property type="match status" value="1"/>
</dbReference>
<accession>A0A9W7EB80</accession>
<feature type="domain" description="Aminotransferase class V" evidence="3">
    <location>
        <begin position="26"/>
        <end position="438"/>
    </location>
</feature>
<feature type="compositionally biased region" description="Polar residues" evidence="1">
    <location>
        <begin position="1"/>
        <end position="20"/>
    </location>
</feature>
<feature type="region of interest" description="Disordered" evidence="1">
    <location>
        <begin position="1"/>
        <end position="27"/>
    </location>
</feature>
<evidence type="ECO:0000313" key="6">
    <source>
        <dbReference type="Proteomes" id="UP001162640"/>
    </source>
</evidence>
<dbReference type="Gene3D" id="3.40.30.10">
    <property type="entry name" value="Glutaredoxin"/>
    <property type="match status" value="1"/>
</dbReference>
<feature type="region of interest" description="Disordered" evidence="1">
    <location>
        <begin position="565"/>
        <end position="601"/>
    </location>
</feature>
<dbReference type="InterPro" id="IPR011063">
    <property type="entry name" value="TilS/TtcA_N"/>
</dbReference>
<name>A0A9W7EB80_9STRA</name>
<gene>
    <name evidence="5" type="ORF">TL16_g05956</name>
</gene>
<evidence type="ECO:0000259" key="3">
    <source>
        <dbReference type="Pfam" id="PF00266"/>
    </source>
</evidence>
<dbReference type="InterPro" id="IPR036249">
    <property type="entry name" value="Thioredoxin-like_sf"/>
</dbReference>